<dbReference type="Pfam" id="PF13842">
    <property type="entry name" value="zf-Tnp_2"/>
    <property type="match status" value="1"/>
</dbReference>
<dbReference type="Proteomes" id="UP000245119">
    <property type="component" value="Linkage Group LG5"/>
</dbReference>
<dbReference type="OrthoDB" id="6162283at2759"/>
<feature type="domain" description="PiggyBac transposable element-derived protein 4 C-terminal zinc-finger" evidence="2">
    <location>
        <begin position="83"/>
        <end position="136"/>
    </location>
</feature>
<dbReference type="EMBL" id="PZQS01000005">
    <property type="protein sequence ID" value="PVD29477.1"/>
    <property type="molecule type" value="Genomic_DNA"/>
</dbReference>
<dbReference type="InterPro" id="IPR032718">
    <property type="entry name" value="PGBD4_Znf_C"/>
</dbReference>
<dbReference type="AlphaFoldDB" id="A0A2T7P7S0"/>
<evidence type="ECO:0000313" key="3">
    <source>
        <dbReference type="EMBL" id="PVD29477.1"/>
    </source>
</evidence>
<keyword evidence="4" id="KW-1185">Reference proteome</keyword>
<accession>A0A2T7P7S0</accession>
<evidence type="ECO:0000313" key="4">
    <source>
        <dbReference type="Proteomes" id="UP000245119"/>
    </source>
</evidence>
<feature type="region of interest" description="Disordered" evidence="1">
    <location>
        <begin position="34"/>
        <end position="63"/>
    </location>
</feature>
<organism evidence="3 4">
    <name type="scientific">Pomacea canaliculata</name>
    <name type="common">Golden apple snail</name>
    <dbReference type="NCBI Taxonomy" id="400727"/>
    <lineage>
        <taxon>Eukaryota</taxon>
        <taxon>Metazoa</taxon>
        <taxon>Spiralia</taxon>
        <taxon>Lophotrochozoa</taxon>
        <taxon>Mollusca</taxon>
        <taxon>Gastropoda</taxon>
        <taxon>Caenogastropoda</taxon>
        <taxon>Architaenioglossa</taxon>
        <taxon>Ampullarioidea</taxon>
        <taxon>Ampullariidae</taxon>
        <taxon>Pomacea</taxon>
    </lineage>
</organism>
<name>A0A2T7P7S0_POMCA</name>
<sequence length="149" mass="17328">MHNSHARHIDQFDFELLTFAEWIFISDGKNSSEFGTRPTEQFQSPLQQTSNRQTQLPSESRLKDEDRVRLTENHSMMRIPPTKSKRYPSKRCKVCLSRFGYGPTIKHKYPKETTFYCSSCPSKPSLCSSPCFGIYHSKLCYWEADTSDS</sequence>
<evidence type="ECO:0000259" key="2">
    <source>
        <dbReference type="Pfam" id="PF13842"/>
    </source>
</evidence>
<protein>
    <recommendedName>
        <fullName evidence="2">PiggyBac transposable element-derived protein 4 C-terminal zinc-finger domain-containing protein</fullName>
    </recommendedName>
</protein>
<proteinExistence type="predicted"/>
<gene>
    <name evidence="3" type="ORF">C0Q70_08728</name>
</gene>
<evidence type="ECO:0000256" key="1">
    <source>
        <dbReference type="SAM" id="MobiDB-lite"/>
    </source>
</evidence>
<feature type="compositionally biased region" description="Polar residues" evidence="1">
    <location>
        <begin position="34"/>
        <end position="58"/>
    </location>
</feature>
<dbReference type="STRING" id="400727.A0A2T7P7S0"/>
<comment type="caution">
    <text evidence="3">The sequence shown here is derived from an EMBL/GenBank/DDBJ whole genome shotgun (WGS) entry which is preliminary data.</text>
</comment>
<reference evidence="3 4" key="1">
    <citation type="submission" date="2018-04" db="EMBL/GenBank/DDBJ databases">
        <title>The genome of golden apple snail Pomacea canaliculata provides insight into stress tolerance and invasive adaptation.</title>
        <authorList>
            <person name="Liu C."/>
            <person name="Liu B."/>
            <person name="Ren Y."/>
            <person name="Zhang Y."/>
            <person name="Wang H."/>
            <person name="Li S."/>
            <person name="Jiang F."/>
            <person name="Yin L."/>
            <person name="Zhang G."/>
            <person name="Qian W."/>
            <person name="Fan W."/>
        </authorList>
    </citation>
    <scope>NUCLEOTIDE SEQUENCE [LARGE SCALE GENOMIC DNA]</scope>
    <source>
        <strain evidence="3">SZHN2017</strain>
        <tissue evidence="3">Muscle</tissue>
    </source>
</reference>